<proteinExistence type="predicted"/>
<protein>
    <submittedName>
        <fullName evidence="1">Uncharacterized protein</fullName>
    </submittedName>
</protein>
<sequence>MSILPYCHKPINLRETSYWKSVAVSADHRIFVCPSVHVNKSKISKIVILIYFKVKTTHYLSKEINQFNNKEQLYCF</sequence>
<reference evidence="1" key="1">
    <citation type="submission" date="2014-11" db="EMBL/GenBank/DDBJ databases">
        <authorList>
            <person name="Amaro Gonzalez C."/>
        </authorList>
    </citation>
    <scope>NUCLEOTIDE SEQUENCE</scope>
</reference>
<name>A0A0E9XBH5_ANGAN</name>
<accession>A0A0E9XBH5</accession>
<evidence type="ECO:0000313" key="1">
    <source>
        <dbReference type="EMBL" id="JAH99038.1"/>
    </source>
</evidence>
<reference evidence="1" key="2">
    <citation type="journal article" date="2015" name="Fish Shellfish Immunol.">
        <title>Early steps in the European eel (Anguilla anguilla)-Vibrio vulnificus interaction in the gills: Role of the RtxA13 toxin.</title>
        <authorList>
            <person name="Callol A."/>
            <person name="Pajuelo D."/>
            <person name="Ebbesson L."/>
            <person name="Teles M."/>
            <person name="MacKenzie S."/>
            <person name="Amaro C."/>
        </authorList>
    </citation>
    <scope>NUCLEOTIDE SEQUENCE</scope>
</reference>
<organism evidence="1">
    <name type="scientific">Anguilla anguilla</name>
    <name type="common">European freshwater eel</name>
    <name type="synonym">Muraena anguilla</name>
    <dbReference type="NCBI Taxonomy" id="7936"/>
    <lineage>
        <taxon>Eukaryota</taxon>
        <taxon>Metazoa</taxon>
        <taxon>Chordata</taxon>
        <taxon>Craniata</taxon>
        <taxon>Vertebrata</taxon>
        <taxon>Euteleostomi</taxon>
        <taxon>Actinopterygii</taxon>
        <taxon>Neopterygii</taxon>
        <taxon>Teleostei</taxon>
        <taxon>Anguilliformes</taxon>
        <taxon>Anguillidae</taxon>
        <taxon>Anguilla</taxon>
    </lineage>
</organism>
<dbReference type="EMBL" id="GBXM01009539">
    <property type="protein sequence ID" value="JAH99038.1"/>
    <property type="molecule type" value="Transcribed_RNA"/>
</dbReference>
<dbReference type="AlphaFoldDB" id="A0A0E9XBH5"/>